<feature type="DNA-binding region" description="H-T-H motif" evidence="4">
    <location>
        <begin position="255"/>
        <end position="274"/>
    </location>
</feature>
<evidence type="ECO:0000313" key="8">
    <source>
        <dbReference type="Proteomes" id="UP000218067"/>
    </source>
</evidence>
<dbReference type="Pfam" id="PF00440">
    <property type="entry name" value="TetR_N"/>
    <property type="match status" value="2"/>
</dbReference>
<feature type="compositionally biased region" description="Low complexity" evidence="5">
    <location>
        <begin position="438"/>
        <end position="447"/>
    </location>
</feature>
<dbReference type="PANTHER" id="PTHR30055:SF234">
    <property type="entry name" value="HTH-TYPE TRANSCRIPTIONAL REGULATOR BETI"/>
    <property type="match status" value="1"/>
</dbReference>
<dbReference type="EMBL" id="AP017624">
    <property type="protein sequence ID" value="BAV43259.1"/>
    <property type="molecule type" value="Genomic_DNA"/>
</dbReference>
<gene>
    <name evidence="7" type="ORF">SHTP_4332</name>
</gene>
<dbReference type="GO" id="GO:0003700">
    <property type="term" value="F:DNA-binding transcription factor activity"/>
    <property type="evidence" value="ECO:0007669"/>
    <property type="project" value="TreeGrafter"/>
</dbReference>
<feature type="domain" description="HTH tetR-type" evidence="6">
    <location>
        <begin position="232"/>
        <end position="292"/>
    </location>
</feature>
<accession>A0A1B4Y892</accession>
<name>A0A1B4Y892_MYCUL</name>
<dbReference type="Gene3D" id="1.10.357.10">
    <property type="entry name" value="Tetracycline Repressor, domain 2"/>
    <property type="match status" value="2"/>
</dbReference>
<dbReference type="PROSITE" id="PS50977">
    <property type="entry name" value="HTH_TETR_2"/>
    <property type="match status" value="2"/>
</dbReference>
<evidence type="ECO:0000259" key="6">
    <source>
        <dbReference type="PROSITE" id="PS50977"/>
    </source>
</evidence>
<evidence type="ECO:0000256" key="4">
    <source>
        <dbReference type="PROSITE-ProRule" id="PRU00335"/>
    </source>
</evidence>
<proteinExistence type="predicted"/>
<evidence type="ECO:0000256" key="3">
    <source>
        <dbReference type="ARBA" id="ARBA00023163"/>
    </source>
</evidence>
<dbReference type="Proteomes" id="UP000218067">
    <property type="component" value="Chromosome"/>
</dbReference>
<evidence type="ECO:0000256" key="1">
    <source>
        <dbReference type="ARBA" id="ARBA00023015"/>
    </source>
</evidence>
<keyword evidence="2 4" id="KW-0238">DNA-binding</keyword>
<dbReference type="InterPro" id="IPR009057">
    <property type="entry name" value="Homeodomain-like_sf"/>
</dbReference>
<dbReference type="Gene3D" id="1.10.10.60">
    <property type="entry name" value="Homeodomain-like"/>
    <property type="match status" value="2"/>
</dbReference>
<feature type="domain" description="HTH tetR-type" evidence="6">
    <location>
        <begin position="31"/>
        <end position="91"/>
    </location>
</feature>
<dbReference type="SUPFAM" id="SSF46689">
    <property type="entry name" value="Homeodomain-like"/>
    <property type="match status" value="2"/>
</dbReference>
<organism evidence="7 8">
    <name type="scientific">Mycobacterium ulcerans subsp. shinshuense</name>
    <dbReference type="NCBI Taxonomy" id="1124626"/>
    <lineage>
        <taxon>Bacteria</taxon>
        <taxon>Bacillati</taxon>
        <taxon>Actinomycetota</taxon>
        <taxon>Actinomycetes</taxon>
        <taxon>Mycobacteriales</taxon>
        <taxon>Mycobacteriaceae</taxon>
        <taxon>Mycobacterium</taxon>
        <taxon>Mycobacterium ulcerans group</taxon>
    </lineage>
</organism>
<evidence type="ECO:0000313" key="7">
    <source>
        <dbReference type="EMBL" id="BAV43259.1"/>
    </source>
</evidence>
<evidence type="ECO:0000256" key="2">
    <source>
        <dbReference type="ARBA" id="ARBA00023125"/>
    </source>
</evidence>
<evidence type="ECO:0000256" key="5">
    <source>
        <dbReference type="SAM" id="MobiDB-lite"/>
    </source>
</evidence>
<reference evidence="7 8" key="1">
    <citation type="submission" date="2016-08" db="EMBL/GenBank/DDBJ databases">
        <title>Complete genome sequence of Mycobacterium shinshuense, a subspecies of M. ulcerans.</title>
        <authorList>
            <person name="Yoshida M."/>
            <person name="Ogura Y."/>
            <person name="Hayashi T."/>
            <person name="Hoshino Y."/>
        </authorList>
    </citation>
    <scope>NUCLEOTIDE SEQUENCE [LARGE SCALE GENOMIC DNA]</scope>
    <source>
        <strain evidence="8">ATCC 33728</strain>
    </source>
</reference>
<dbReference type="AlphaFoldDB" id="A0A1B4Y892"/>
<keyword evidence="3" id="KW-0804">Transcription</keyword>
<dbReference type="GO" id="GO:0000976">
    <property type="term" value="F:transcription cis-regulatory region binding"/>
    <property type="evidence" value="ECO:0007669"/>
    <property type="project" value="TreeGrafter"/>
</dbReference>
<sequence length="447" mass="48063">MAGTDSGYGEVMSAASVSPGAAADGIRRRPKDRKAQIARAAAESFSAQGYHAVSMETIAAKVGVSAPALYRHYAGKYELFRGAVLALSQQLVDCTQLDDSDDPAQLLDRLIASLIEVTLDNRLSGGLYRWQSRYLRAEDQAAVADVLKVVNRRIQKPLTVIRPSLRPAQRWMLSAGVLSVIGSIVDHSARLAADEIRALLGEAASAIVCAELPEPGDVAVRKASWRIFAEDASVYETLLHASMVLFKDRGYAQTSMAQIASAAGVPVSGIYRYFSGKCEILATGLRRAADRVSGQLSPIVGALTEPRQALTLLIDAYVATSFANPELAAVYYTERANLTPADQMLLHNIQLSTIDSWVRLLTSVRPSLSATRARFLVHAAMALVVDLGRMVDPQDSAGQSAYVQACVRELMELTLFGPTPAQADAAPPPPPGRRRRGSSNPGHVARR</sequence>
<dbReference type="PRINTS" id="PR00455">
    <property type="entry name" value="HTHTETR"/>
</dbReference>
<protein>
    <submittedName>
        <fullName evidence="7">Regulatory protein</fullName>
    </submittedName>
</protein>
<feature type="region of interest" description="Disordered" evidence="5">
    <location>
        <begin position="419"/>
        <end position="447"/>
    </location>
</feature>
<dbReference type="InterPro" id="IPR001647">
    <property type="entry name" value="HTH_TetR"/>
</dbReference>
<keyword evidence="1" id="KW-0805">Transcription regulation</keyword>
<dbReference type="PANTHER" id="PTHR30055">
    <property type="entry name" value="HTH-TYPE TRANSCRIPTIONAL REGULATOR RUTR"/>
    <property type="match status" value="1"/>
</dbReference>
<feature type="DNA-binding region" description="H-T-H motif" evidence="4">
    <location>
        <begin position="54"/>
        <end position="73"/>
    </location>
</feature>
<dbReference type="InterPro" id="IPR050109">
    <property type="entry name" value="HTH-type_TetR-like_transc_reg"/>
</dbReference>